<proteinExistence type="inferred from homology"/>
<evidence type="ECO:0000313" key="11">
    <source>
        <dbReference type="Proteomes" id="UP000640762"/>
    </source>
</evidence>
<dbReference type="Pfam" id="PF25762">
    <property type="entry name" value="HAUS1"/>
    <property type="match status" value="1"/>
</dbReference>
<dbReference type="GO" id="GO:0051301">
    <property type="term" value="P:cell division"/>
    <property type="evidence" value="ECO:0007669"/>
    <property type="project" value="UniProtKB-KW"/>
</dbReference>
<evidence type="ECO:0000313" key="10">
    <source>
        <dbReference type="EMBL" id="NWH21824.1"/>
    </source>
</evidence>
<dbReference type="PRINTS" id="PR02087">
    <property type="entry name" value="HAUSAUGMINL1"/>
</dbReference>
<organism evidence="10 11">
    <name type="scientific">Grus americana</name>
    <name type="common">Whooping crane</name>
    <dbReference type="NCBI Taxonomy" id="9117"/>
    <lineage>
        <taxon>Eukaryota</taxon>
        <taxon>Metazoa</taxon>
        <taxon>Chordata</taxon>
        <taxon>Craniata</taxon>
        <taxon>Vertebrata</taxon>
        <taxon>Euteleostomi</taxon>
        <taxon>Archelosauria</taxon>
        <taxon>Archosauria</taxon>
        <taxon>Dinosauria</taxon>
        <taxon>Saurischia</taxon>
        <taxon>Theropoda</taxon>
        <taxon>Coelurosauria</taxon>
        <taxon>Aves</taxon>
        <taxon>Neognathae</taxon>
        <taxon>Neoaves</taxon>
        <taxon>Gruiformes</taxon>
        <taxon>Gruidae</taxon>
        <taxon>Grus</taxon>
    </lineage>
</organism>
<dbReference type="GO" id="GO:0007098">
    <property type="term" value="P:centrosome cycle"/>
    <property type="evidence" value="ECO:0007669"/>
    <property type="project" value="TreeGrafter"/>
</dbReference>
<dbReference type="PANTHER" id="PTHR31570">
    <property type="entry name" value="HAUS AUGMIN-LIKE COMPLEX SUBUNIT 1"/>
    <property type="match status" value="1"/>
</dbReference>
<dbReference type="AlphaFoldDB" id="A0A850TTD4"/>
<dbReference type="GO" id="GO:0005819">
    <property type="term" value="C:spindle"/>
    <property type="evidence" value="ECO:0007669"/>
    <property type="project" value="UniProtKB-SubCell"/>
</dbReference>
<dbReference type="GO" id="GO:0005874">
    <property type="term" value="C:microtubule"/>
    <property type="evidence" value="ECO:0007669"/>
    <property type="project" value="UniProtKB-KW"/>
</dbReference>
<evidence type="ECO:0000256" key="7">
    <source>
        <dbReference type="ARBA" id="ARBA00023054"/>
    </source>
</evidence>
<dbReference type="InterPro" id="IPR026243">
    <property type="entry name" value="HAUS1"/>
</dbReference>
<evidence type="ECO:0000256" key="4">
    <source>
        <dbReference type="ARBA" id="ARBA00022618"/>
    </source>
</evidence>
<keyword evidence="9" id="KW-0131">Cell cycle</keyword>
<dbReference type="GO" id="GO:0005829">
    <property type="term" value="C:cytosol"/>
    <property type="evidence" value="ECO:0007669"/>
    <property type="project" value="TreeGrafter"/>
</dbReference>
<comment type="subcellular location">
    <subcellularLocation>
        <location evidence="1">Cytoplasm</location>
        <location evidence="1">Cytoskeleton</location>
        <location evidence="1">Spindle</location>
    </subcellularLocation>
</comment>
<evidence type="ECO:0000256" key="8">
    <source>
        <dbReference type="ARBA" id="ARBA00023212"/>
    </source>
</evidence>
<dbReference type="EMBL" id="WEIX01007950">
    <property type="protein sequence ID" value="NWH21824.1"/>
    <property type="molecule type" value="Genomic_DNA"/>
</dbReference>
<keyword evidence="3" id="KW-0963">Cytoplasm</keyword>
<gene>
    <name evidence="10" type="primary">Haus1</name>
    <name evidence="10" type="ORF">GRUAME_R06538</name>
</gene>
<accession>A0A850TTD4</accession>
<evidence type="ECO:0000256" key="6">
    <source>
        <dbReference type="ARBA" id="ARBA00022776"/>
    </source>
</evidence>
<evidence type="ECO:0000256" key="2">
    <source>
        <dbReference type="ARBA" id="ARBA00005479"/>
    </source>
</evidence>
<name>A0A850TTD4_GRUAM</name>
<evidence type="ECO:0000256" key="3">
    <source>
        <dbReference type="ARBA" id="ARBA00022490"/>
    </source>
</evidence>
<feature type="non-terminal residue" evidence="10">
    <location>
        <position position="1"/>
    </location>
</feature>
<keyword evidence="6" id="KW-0498">Mitosis</keyword>
<dbReference type="GO" id="GO:0051225">
    <property type="term" value="P:spindle assembly"/>
    <property type="evidence" value="ECO:0007669"/>
    <property type="project" value="InterPro"/>
</dbReference>
<dbReference type="PANTHER" id="PTHR31570:SF1">
    <property type="entry name" value="HAUS AUGMIN-LIKE COMPLEX SUBUNIT 1"/>
    <property type="match status" value="1"/>
</dbReference>
<evidence type="ECO:0000256" key="5">
    <source>
        <dbReference type="ARBA" id="ARBA00022701"/>
    </source>
</evidence>
<keyword evidence="4" id="KW-0132">Cell division</keyword>
<evidence type="ECO:0000256" key="9">
    <source>
        <dbReference type="ARBA" id="ARBA00023306"/>
    </source>
</evidence>
<protein>
    <submittedName>
        <fullName evidence="10">HAUS1 protein</fullName>
    </submittedName>
</protein>
<keyword evidence="11" id="KW-1185">Reference proteome</keyword>
<sequence length="148" mass="16860">QVTLWLKKIYGNEPIPQYEVNARTVDILHDLAEFNEARDRDVSLLIEYMKQKEAEYEAEANYLAGLLTESLDLSESSLSKEGIRYLNVLVDTAMTLEMKDTSLASCFCAIDDLTSELYAAESENREIKLESSKIKEKLTAVLMLEKKL</sequence>
<comment type="caution">
    <text evidence="10">The sequence shown here is derived from an EMBL/GenBank/DDBJ whole genome shotgun (WGS) entry which is preliminary data.</text>
</comment>
<dbReference type="GO" id="GO:0070652">
    <property type="term" value="C:HAUS complex"/>
    <property type="evidence" value="ECO:0007669"/>
    <property type="project" value="InterPro"/>
</dbReference>
<feature type="non-terminal residue" evidence="10">
    <location>
        <position position="148"/>
    </location>
</feature>
<dbReference type="Proteomes" id="UP000640762">
    <property type="component" value="Unassembled WGS sequence"/>
</dbReference>
<keyword evidence="8" id="KW-0206">Cytoskeleton</keyword>
<comment type="similarity">
    <text evidence="2">Belongs to the HAUS1 family.</text>
</comment>
<keyword evidence="5" id="KW-0493">Microtubule</keyword>
<reference evidence="10" key="1">
    <citation type="submission" date="2019-10" db="EMBL/GenBank/DDBJ databases">
        <title>Bird 10,000 Genomes (B10K) Project - Family phase.</title>
        <authorList>
            <person name="Zhang G."/>
        </authorList>
    </citation>
    <scope>NUCLEOTIDE SEQUENCE</scope>
    <source>
        <strain evidence="10">B10K-DU-012-65</strain>
        <tissue evidence="10">Muscle</tissue>
    </source>
</reference>
<evidence type="ECO:0000256" key="1">
    <source>
        <dbReference type="ARBA" id="ARBA00004186"/>
    </source>
</evidence>
<keyword evidence="7" id="KW-0175">Coiled coil</keyword>